<reference evidence="1" key="1">
    <citation type="submission" date="2020-10" db="EMBL/GenBank/DDBJ databases">
        <authorList>
            <person name="Gilroy R."/>
        </authorList>
    </citation>
    <scope>NUCLEOTIDE SEQUENCE</scope>
    <source>
        <strain evidence="1">ChiSjej4B22-9803</strain>
    </source>
</reference>
<dbReference type="Gene3D" id="3.60.160.10">
    <property type="entry name" value="Mitochondrial biogenesis AIM24"/>
    <property type="match status" value="1"/>
</dbReference>
<dbReference type="NCBIfam" id="TIGR00266">
    <property type="entry name" value="TIGR00266 family protein"/>
    <property type="match status" value="1"/>
</dbReference>
<gene>
    <name evidence="1" type="ORF">IAB04_00840</name>
</gene>
<comment type="caution">
    <text evidence="1">The sequence shown here is derived from an EMBL/GenBank/DDBJ whole genome shotgun (WGS) entry which is preliminary data.</text>
</comment>
<sequence length="228" mass="24455">MNYEIFGGNLPAVTINLEEGERIYTQSGGMSWMSDSIGMETNMRGGFLKGLGRMMSGDSLFMATYTAQKPNQSITIASSFPGSIACLEIGDGKEYICQKSAFLCAQESVELSAFVTKGMTGGLFGGEGFVLQRLHGNGMAFVELDGSIKELTLAAGEKIKVDTGNVAMFEASVGYSVETVKGFKNILFGGEGLFLTTLEGPGKVYLQTINLPKFASRIIPYIPVRTNN</sequence>
<organism evidence="1 2">
    <name type="scientific">Candidatus Avimonoglobus intestinipullorum</name>
    <dbReference type="NCBI Taxonomy" id="2840699"/>
    <lineage>
        <taxon>Bacteria</taxon>
        <taxon>Bacillati</taxon>
        <taxon>Bacillota</taxon>
        <taxon>Clostridia</taxon>
        <taxon>Eubacteriales</taxon>
        <taxon>Candidatus Avimonoglobus</taxon>
    </lineage>
</organism>
<evidence type="ECO:0000313" key="2">
    <source>
        <dbReference type="Proteomes" id="UP000824111"/>
    </source>
</evidence>
<dbReference type="PANTHER" id="PTHR43657:SF1">
    <property type="entry name" value="ALTERED INHERITANCE OF MITOCHONDRIA PROTEIN 24, MITOCHONDRIAL"/>
    <property type="match status" value="1"/>
</dbReference>
<dbReference type="AlphaFoldDB" id="A0A9D1LTV9"/>
<dbReference type="Proteomes" id="UP000824111">
    <property type="component" value="Unassembled WGS sequence"/>
</dbReference>
<evidence type="ECO:0000313" key="1">
    <source>
        <dbReference type="EMBL" id="HIU47889.1"/>
    </source>
</evidence>
<dbReference type="InterPro" id="IPR036983">
    <property type="entry name" value="AIM24_sf"/>
</dbReference>
<name>A0A9D1LTV9_9FIRM</name>
<dbReference type="EMBL" id="DVND01000019">
    <property type="protein sequence ID" value="HIU47889.1"/>
    <property type="molecule type" value="Genomic_DNA"/>
</dbReference>
<dbReference type="InterPro" id="IPR002838">
    <property type="entry name" value="AIM24"/>
</dbReference>
<dbReference type="PANTHER" id="PTHR43657">
    <property type="entry name" value="TRYPTOPHAN RNA-BINDING ATTENUATOR PROTEIN-LIKE PROTEIN"/>
    <property type="match status" value="1"/>
</dbReference>
<reference evidence="1" key="2">
    <citation type="journal article" date="2021" name="PeerJ">
        <title>Extensive microbial diversity within the chicken gut microbiome revealed by metagenomics and culture.</title>
        <authorList>
            <person name="Gilroy R."/>
            <person name="Ravi A."/>
            <person name="Getino M."/>
            <person name="Pursley I."/>
            <person name="Horton D.L."/>
            <person name="Alikhan N.F."/>
            <person name="Baker D."/>
            <person name="Gharbi K."/>
            <person name="Hall N."/>
            <person name="Watson M."/>
            <person name="Adriaenssens E.M."/>
            <person name="Foster-Nyarko E."/>
            <person name="Jarju S."/>
            <person name="Secka A."/>
            <person name="Antonio M."/>
            <person name="Oren A."/>
            <person name="Chaudhuri R.R."/>
            <person name="La Ragione R."/>
            <person name="Hildebrand F."/>
            <person name="Pallen M.J."/>
        </authorList>
    </citation>
    <scope>NUCLEOTIDE SEQUENCE</scope>
    <source>
        <strain evidence="1">ChiSjej4B22-9803</strain>
    </source>
</reference>
<proteinExistence type="predicted"/>
<dbReference type="Pfam" id="PF01987">
    <property type="entry name" value="AIM24"/>
    <property type="match status" value="1"/>
</dbReference>
<dbReference type="InterPro" id="IPR016031">
    <property type="entry name" value="Trp_RNA-bd_attenuator-like_dom"/>
</dbReference>
<protein>
    <submittedName>
        <fullName evidence="1">TIGR00266 family protein</fullName>
    </submittedName>
</protein>
<dbReference type="SUPFAM" id="SSF51219">
    <property type="entry name" value="TRAP-like"/>
    <property type="match status" value="1"/>
</dbReference>
<accession>A0A9D1LTV9</accession>